<evidence type="ECO:0000256" key="3">
    <source>
        <dbReference type="ARBA" id="ARBA00022448"/>
    </source>
</evidence>
<evidence type="ECO:0000256" key="2">
    <source>
        <dbReference type="ARBA" id="ARBA00008807"/>
    </source>
</evidence>
<evidence type="ECO:0000256" key="5">
    <source>
        <dbReference type="ARBA" id="ARBA00022856"/>
    </source>
</evidence>
<dbReference type="PANTHER" id="PTHR22601">
    <property type="entry name" value="ISP4 LIKE PROTEIN"/>
    <property type="match status" value="1"/>
</dbReference>
<evidence type="ECO:0000256" key="1">
    <source>
        <dbReference type="ARBA" id="ARBA00004141"/>
    </source>
</evidence>
<keyword evidence="11" id="KW-1185">Reference proteome</keyword>
<keyword evidence="7 9" id="KW-1133">Transmembrane helix</keyword>
<evidence type="ECO:0000256" key="9">
    <source>
        <dbReference type="SAM" id="Phobius"/>
    </source>
</evidence>
<reference evidence="10 11" key="1">
    <citation type="submission" date="2015-07" db="EMBL/GenBank/DDBJ databases">
        <title>Comparative genomics of the Sigatoka disease complex on banana suggests a link between parallel evolutionary changes in Pseudocercospora fijiensis and Pseudocercospora eumusae and increased virulence on the banana host.</title>
        <authorList>
            <person name="Chang T.-C."/>
            <person name="Salvucci A."/>
            <person name="Crous P.W."/>
            <person name="Stergiopoulos I."/>
        </authorList>
    </citation>
    <scope>NUCLEOTIDE SEQUENCE [LARGE SCALE GENOMIC DNA]</scope>
    <source>
        <strain evidence="10 11">CBS 116634</strain>
    </source>
</reference>
<evidence type="ECO:0000313" key="10">
    <source>
        <dbReference type="EMBL" id="KXT10608.1"/>
    </source>
</evidence>
<keyword evidence="3" id="KW-0813">Transport</keyword>
<dbReference type="InterPro" id="IPR004813">
    <property type="entry name" value="OPT"/>
</dbReference>
<dbReference type="EMBL" id="LFZO01000250">
    <property type="protein sequence ID" value="KXT10608.1"/>
    <property type="molecule type" value="Genomic_DNA"/>
</dbReference>
<comment type="subcellular location">
    <subcellularLocation>
        <location evidence="1">Membrane</location>
        <topology evidence="1">Multi-pass membrane protein</topology>
    </subcellularLocation>
</comment>
<feature type="transmembrane region" description="Helical" evidence="9">
    <location>
        <begin position="210"/>
        <end position="228"/>
    </location>
</feature>
<keyword evidence="4 9" id="KW-0812">Transmembrane</keyword>
<dbReference type="Pfam" id="PF03169">
    <property type="entry name" value="OPT"/>
    <property type="match status" value="2"/>
</dbReference>
<keyword evidence="6" id="KW-0653">Protein transport</keyword>
<dbReference type="GO" id="GO:0015031">
    <property type="term" value="P:protein transport"/>
    <property type="evidence" value="ECO:0007669"/>
    <property type="project" value="UniProtKB-KW"/>
</dbReference>
<feature type="transmembrane region" description="Helical" evidence="9">
    <location>
        <begin position="142"/>
        <end position="162"/>
    </location>
</feature>
<organism evidence="10 11">
    <name type="scientific">Pseudocercospora musae</name>
    <dbReference type="NCBI Taxonomy" id="113226"/>
    <lineage>
        <taxon>Eukaryota</taxon>
        <taxon>Fungi</taxon>
        <taxon>Dikarya</taxon>
        <taxon>Ascomycota</taxon>
        <taxon>Pezizomycotina</taxon>
        <taxon>Dothideomycetes</taxon>
        <taxon>Dothideomycetidae</taxon>
        <taxon>Mycosphaerellales</taxon>
        <taxon>Mycosphaerellaceae</taxon>
        <taxon>Pseudocercospora</taxon>
    </lineage>
</organism>
<feature type="transmembrane region" description="Helical" evidence="9">
    <location>
        <begin position="113"/>
        <end position="136"/>
    </location>
</feature>
<comment type="similarity">
    <text evidence="2">Belongs to the oligopeptide OPT transporter family.</text>
</comment>
<evidence type="ECO:0000256" key="4">
    <source>
        <dbReference type="ARBA" id="ARBA00022692"/>
    </source>
</evidence>
<keyword evidence="5" id="KW-0571">Peptide transport</keyword>
<proteinExistence type="inferred from homology"/>
<evidence type="ECO:0000256" key="8">
    <source>
        <dbReference type="ARBA" id="ARBA00023136"/>
    </source>
</evidence>
<dbReference type="InterPro" id="IPR004648">
    <property type="entry name" value="Oligpept_transpt"/>
</dbReference>
<sequence>MRVTNYTVIDTEQRTWRRRRIDDIWELALRDSIWNGSEDCESTDADVHAAAFDNNPAQKRLATVVAVDEDEKEALNLHVDKNTEYVKGHPIIKTGTDVSKYLISTKDDSDPAFTFRSMVLGTLFTALSNVITMLYQFKPVQIQVSAVFLQLLIFISGEAWAISTPRPDRFKGKWVRSILSLLNFVQSLNAQAITWALARQMYGVAAQCPIVPLGLVIGLAIPVLHWILIKFISRIGEYPINTVIIIFMSGRYFYDNTAFIWSSIAIQVGVFLQVWLRRHPNICNKYNYLIGATLDGGSQLVIFLLSFAV</sequence>
<keyword evidence="8 9" id="KW-0472">Membrane</keyword>
<name>A0A139I7B7_9PEZI</name>
<dbReference type="GO" id="GO:0016020">
    <property type="term" value="C:membrane"/>
    <property type="evidence" value="ECO:0007669"/>
    <property type="project" value="UniProtKB-SubCell"/>
</dbReference>
<dbReference type="Proteomes" id="UP000073492">
    <property type="component" value="Unassembled WGS sequence"/>
</dbReference>
<feature type="transmembrane region" description="Helical" evidence="9">
    <location>
        <begin position="259"/>
        <end position="276"/>
    </location>
</feature>
<dbReference type="AlphaFoldDB" id="A0A139I7B7"/>
<evidence type="ECO:0000256" key="7">
    <source>
        <dbReference type="ARBA" id="ARBA00022989"/>
    </source>
</evidence>
<dbReference type="OrthoDB" id="9986677at2759"/>
<evidence type="ECO:0000313" key="11">
    <source>
        <dbReference type="Proteomes" id="UP000073492"/>
    </source>
</evidence>
<accession>A0A139I7B7</accession>
<dbReference type="GO" id="GO:0035673">
    <property type="term" value="F:oligopeptide transmembrane transporter activity"/>
    <property type="evidence" value="ECO:0007669"/>
    <property type="project" value="InterPro"/>
</dbReference>
<comment type="caution">
    <text evidence="10">The sequence shown here is derived from an EMBL/GenBank/DDBJ whole genome shotgun (WGS) entry which is preliminary data.</text>
</comment>
<protein>
    <submittedName>
        <fullName evidence="10">Uncharacterized protein</fullName>
    </submittedName>
</protein>
<gene>
    <name evidence="10" type="ORF">AC579_7524</name>
</gene>
<evidence type="ECO:0000256" key="6">
    <source>
        <dbReference type="ARBA" id="ARBA00022927"/>
    </source>
</evidence>
<feature type="transmembrane region" description="Helical" evidence="9">
    <location>
        <begin position="288"/>
        <end position="308"/>
    </location>
</feature>